<evidence type="ECO:0000313" key="1">
    <source>
        <dbReference type="EMBL" id="OHA01783.1"/>
    </source>
</evidence>
<proteinExistence type="predicted"/>
<dbReference type="EMBL" id="MHQK01000018">
    <property type="protein sequence ID" value="OHA01783.1"/>
    <property type="molecule type" value="Genomic_DNA"/>
</dbReference>
<evidence type="ECO:0000313" key="2">
    <source>
        <dbReference type="Proteomes" id="UP000178710"/>
    </source>
</evidence>
<accession>A0A1G2KQZ6</accession>
<name>A0A1G2KQZ6_9BACT</name>
<comment type="caution">
    <text evidence="1">The sequence shown here is derived from an EMBL/GenBank/DDBJ whole genome shotgun (WGS) entry which is preliminary data.</text>
</comment>
<gene>
    <name evidence="1" type="ORF">A3C12_01505</name>
</gene>
<sequence>MKEQKVRDIIATLQSALSNAGKENFRIVVDHVDPRFGFGSSICGRLKAFALFPAEMNVGGLGSITVEVSGPSYEHGELLREVKWEECHKVTVIELPAAQEVSR</sequence>
<dbReference type="AlphaFoldDB" id="A0A1G2KQZ6"/>
<reference evidence="1 2" key="1">
    <citation type="journal article" date="2016" name="Nat. Commun.">
        <title>Thousands of microbial genomes shed light on interconnected biogeochemical processes in an aquifer system.</title>
        <authorList>
            <person name="Anantharaman K."/>
            <person name="Brown C.T."/>
            <person name="Hug L.A."/>
            <person name="Sharon I."/>
            <person name="Castelle C.J."/>
            <person name="Probst A.J."/>
            <person name="Thomas B.C."/>
            <person name="Singh A."/>
            <person name="Wilkins M.J."/>
            <person name="Karaoz U."/>
            <person name="Brodie E.L."/>
            <person name="Williams K.H."/>
            <person name="Hubbard S.S."/>
            <person name="Banfield J.F."/>
        </authorList>
    </citation>
    <scope>NUCLEOTIDE SEQUENCE [LARGE SCALE GENOMIC DNA]</scope>
</reference>
<organism evidence="1 2">
    <name type="scientific">Candidatus Sungbacteria bacterium RIFCSPHIGHO2_02_FULL_49_20</name>
    <dbReference type="NCBI Taxonomy" id="1802272"/>
    <lineage>
        <taxon>Bacteria</taxon>
        <taxon>Candidatus Sungiibacteriota</taxon>
    </lineage>
</organism>
<dbReference type="Proteomes" id="UP000178710">
    <property type="component" value="Unassembled WGS sequence"/>
</dbReference>
<protein>
    <submittedName>
        <fullName evidence="1">Uncharacterized protein</fullName>
    </submittedName>
</protein>